<dbReference type="NCBIfam" id="NF008824">
    <property type="entry name" value="PRK11874.1"/>
    <property type="match status" value="1"/>
</dbReference>
<keyword evidence="1" id="KW-0812">Transmembrane</keyword>
<feature type="transmembrane region" description="Helical" evidence="1">
    <location>
        <begin position="6"/>
        <end position="27"/>
    </location>
</feature>
<keyword evidence="3" id="KW-1185">Reference proteome</keyword>
<proteinExistence type="predicted"/>
<name>A3ITJ1_9CHRO</name>
<accession>A3ITJ1</accession>
<keyword evidence="1" id="KW-1133">Transmembrane helix</keyword>
<dbReference type="eggNOG" id="ENOG5031X5U">
    <property type="taxonomic scope" value="Bacteria"/>
</dbReference>
<comment type="caution">
    <text evidence="2">The sequence shown here is derived from an EMBL/GenBank/DDBJ whole genome shotgun (WGS) entry which is preliminary data.</text>
</comment>
<dbReference type="EMBL" id="AAXW01000029">
    <property type="protein sequence ID" value="EAZ90172.1"/>
    <property type="molecule type" value="Genomic_DNA"/>
</dbReference>
<dbReference type="RefSeq" id="WP_008276699.1">
    <property type="nucleotide sequence ID" value="NZ_AAXW01000029.1"/>
</dbReference>
<dbReference type="Proteomes" id="UP000003781">
    <property type="component" value="Unassembled WGS sequence"/>
</dbReference>
<gene>
    <name evidence="2" type="ORF">CY0110_30518</name>
</gene>
<organism evidence="2 3">
    <name type="scientific">Crocosphaera chwakensis CCY0110</name>
    <dbReference type="NCBI Taxonomy" id="391612"/>
    <lineage>
        <taxon>Bacteria</taxon>
        <taxon>Bacillati</taxon>
        <taxon>Cyanobacteriota</taxon>
        <taxon>Cyanophyceae</taxon>
        <taxon>Oscillatoriophycideae</taxon>
        <taxon>Chroococcales</taxon>
        <taxon>Aphanothecaceae</taxon>
        <taxon>Crocosphaera</taxon>
        <taxon>Crocosphaera chwakensis</taxon>
    </lineage>
</organism>
<evidence type="ECO:0000313" key="2">
    <source>
        <dbReference type="EMBL" id="EAZ90172.1"/>
    </source>
</evidence>
<evidence type="ECO:0000313" key="3">
    <source>
        <dbReference type="Proteomes" id="UP000003781"/>
    </source>
</evidence>
<keyword evidence="1" id="KW-0472">Membrane</keyword>
<dbReference type="OrthoDB" id="490372at2"/>
<evidence type="ECO:0008006" key="4">
    <source>
        <dbReference type="Google" id="ProtNLM"/>
    </source>
</evidence>
<evidence type="ECO:0000256" key="1">
    <source>
        <dbReference type="SAM" id="Phobius"/>
    </source>
</evidence>
<dbReference type="AlphaFoldDB" id="A3ITJ1"/>
<protein>
    <recommendedName>
        <fullName evidence="4">Cytochrome b6-f complex subunit PetL</fullName>
    </recommendedName>
</protein>
<sequence>MSGVAIAAFAGYIVIFTAIALGLYFGLRTAKII</sequence>
<reference evidence="2 3" key="1">
    <citation type="submission" date="2007-03" db="EMBL/GenBank/DDBJ databases">
        <authorList>
            <person name="Stal L."/>
            <person name="Ferriera S."/>
            <person name="Johnson J."/>
            <person name="Kravitz S."/>
            <person name="Beeson K."/>
            <person name="Sutton G."/>
            <person name="Rogers Y.-H."/>
            <person name="Friedman R."/>
            <person name="Frazier M."/>
            <person name="Venter J.C."/>
        </authorList>
    </citation>
    <scope>NUCLEOTIDE SEQUENCE [LARGE SCALE GENOMIC DNA]</scope>
    <source>
        <strain evidence="2 3">CCY0110</strain>
    </source>
</reference>